<name>A0A820QDK2_9BILA</name>
<comment type="caution">
    <text evidence="1">The sequence shown here is derived from an EMBL/GenBank/DDBJ whole genome shotgun (WGS) entry which is preliminary data.</text>
</comment>
<organism evidence="1 2">
    <name type="scientific">Adineta steineri</name>
    <dbReference type="NCBI Taxonomy" id="433720"/>
    <lineage>
        <taxon>Eukaryota</taxon>
        <taxon>Metazoa</taxon>
        <taxon>Spiralia</taxon>
        <taxon>Gnathifera</taxon>
        <taxon>Rotifera</taxon>
        <taxon>Eurotatoria</taxon>
        <taxon>Bdelloidea</taxon>
        <taxon>Adinetida</taxon>
        <taxon>Adinetidae</taxon>
        <taxon>Adineta</taxon>
    </lineage>
</organism>
<dbReference type="EMBL" id="CAJOBB010027369">
    <property type="protein sequence ID" value="CAF4422501.1"/>
    <property type="molecule type" value="Genomic_DNA"/>
</dbReference>
<proteinExistence type="predicted"/>
<feature type="non-terminal residue" evidence="1">
    <location>
        <position position="161"/>
    </location>
</feature>
<accession>A0A820QDK2</accession>
<reference evidence="1" key="1">
    <citation type="submission" date="2021-02" db="EMBL/GenBank/DDBJ databases">
        <authorList>
            <person name="Nowell W R."/>
        </authorList>
    </citation>
    <scope>NUCLEOTIDE SEQUENCE</scope>
</reference>
<protein>
    <submittedName>
        <fullName evidence="1">Uncharacterized protein</fullName>
    </submittedName>
</protein>
<dbReference type="AlphaFoldDB" id="A0A820QDK2"/>
<feature type="non-terminal residue" evidence="1">
    <location>
        <position position="1"/>
    </location>
</feature>
<evidence type="ECO:0000313" key="2">
    <source>
        <dbReference type="Proteomes" id="UP000663868"/>
    </source>
</evidence>
<dbReference type="Proteomes" id="UP000663868">
    <property type="component" value="Unassembled WGS sequence"/>
</dbReference>
<evidence type="ECO:0000313" key="1">
    <source>
        <dbReference type="EMBL" id="CAF4422501.1"/>
    </source>
</evidence>
<sequence>RYGCQTAKFELSSSSEEDFATNTKIAMVLLNTTKDDSSILLAGCLRTIGELQNEIVHFFHNRIINDAETSRYRENVIPIQSIRPEHILHLDENIISRKLITDGFTINYHYGKSKDIIYDYEEIELTLRNMIGCLPLIDTEKLRFLNYQFELYSENTSLIND</sequence>
<gene>
    <name evidence="1" type="ORF">KXQ929_LOCUS52278</name>
</gene>